<dbReference type="EMBL" id="JACYCD010000451">
    <property type="protein sequence ID" value="KAF8694098.1"/>
    <property type="molecule type" value="Genomic_DNA"/>
</dbReference>
<reference evidence="3" key="1">
    <citation type="submission" date="2020-09" db="EMBL/GenBank/DDBJ databases">
        <title>Comparative genome analyses of four rice-infecting Rhizoctonia solani isolates reveal extensive enrichment of homogalacturonan modification genes.</title>
        <authorList>
            <person name="Lee D.-Y."/>
            <person name="Jeon J."/>
            <person name="Kim K.-T."/>
            <person name="Cheong K."/>
            <person name="Song H."/>
            <person name="Choi G."/>
            <person name="Ko J."/>
            <person name="Opiyo S.O."/>
            <person name="Zuo S."/>
            <person name="Madhav S."/>
            <person name="Lee Y.-H."/>
            <person name="Wang G.-L."/>
        </authorList>
    </citation>
    <scope>NUCLEOTIDE SEQUENCE</scope>
    <source>
        <strain evidence="3">AG1-IA WGL</strain>
    </source>
</reference>
<proteinExistence type="predicted"/>
<gene>
    <name evidence="3" type="ORF">RHS03_08244</name>
</gene>
<name>A0A8H7HM42_9AGAM</name>
<sequence length="486" mass="53628">MASLALRQASPLITPATLEGPSDAPISCTRVELCPEILWQREDATKLDHLHRYLIGDNASSRSQPPALHRLLEKNTGHLISHLDAWKQTMLQDVTQAVENAIQRLLTAPSSTDPHTPPRRVFTVIDNTPKAPSGSGSSGNKDFLVPIKDEPDPKGKKVKLESPEPPKATPNTSWAIPHTQEHLDHNPEQPFIRPMPVDLPSTSQAATSNPLSKGYLSAQPGETDDKKEARMLHNIATIMGRALSVPLQSTFRGLSQTPGPAQAKSKIPAPEKYDGKKGPAAKSFILDCKTYFFSNASSFPSDHTAFLRNWSDPAAAQIAEQRLRKLKQLKSASNYATEFRIIASELEWSDPALIASFQQGLKAEVRSKLIEYTLHKNITTLDEFISTACLIDDTLFEARKELRKDSNSSTSSPQRLAQGRSSNFVSKKIQEARRNAGECSKCGEKSHKWEDCKNGWRLKTIEHSKPESGKAAEVEELELLSQAGKV</sequence>
<dbReference type="OrthoDB" id="5088132at2759"/>
<accession>A0A8H7HM42</accession>
<feature type="compositionally biased region" description="Basic and acidic residues" evidence="1">
    <location>
        <begin position="147"/>
        <end position="164"/>
    </location>
</feature>
<evidence type="ECO:0000313" key="4">
    <source>
        <dbReference type="Proteomes" id="UP000602905"/>
    </source>
</evidence>
<feature type="region of interest" description="Disordered" evidence="1">
    <location>
        <begin position="402"/>
        <end position="421"/>
    </location>
</feature>
<feature type="region of interest" description="Disordered" evidence="1">
    <location>
        <begin position="252"/>
        <end position="274"/>
    </location>
</feature>
<feature type="domain" description="Retrotransposon gag" evidence="2">
    <location>
        <begin position="298"/>
        <end position="362"/>
    </location>
</feature>
<organism evidence="3 4">
    <name type="scientific">Rhizoctonia solani</name>
    <dbReference type="NCBI Taxonomy" id="456999"/>
    <lineage>
        <taxon>Eukaryota</taxon>
        <taxon>Fungi</taxon>
        <taxon>Dikarya</taxon>
        <taxon>Basidiomycota</taxon>
        <taxon>Agaricomycotina</taxon>
        <taxon>Agaricomycetes</taxon>
        <taxon>Cantharellales</taxon>
        <taxon>Ceratobasidiaceae</taxon>
        <taxon>Rhizoctonia</taxon>
    </lineage>
</organism>
<comment type="caution">
    <text evidence="3">The sequence shown here is derived from an EMBL/GenBank/DDBJ whole genome shotgun (WGS) entry which is preliminary data.</text>
</comment>
<protein>
    <submittedName>
        <fullName evidence="3">Retrotransposon gag protein</fullName>
    </submittedName>
</protein>
<dbReference type="InterPro" id="IPR005162">
    <property type="entry name" value="Retrotrans_gag_dom"/>
</dbReference>
<evidence type="ECO:0000313" key="3">
    <source>
        <dbReference type="EMBL" id="KAF8694098.1"/>
    </source>
</evidence>
<dbReference type="PANTHER" id="PTHR15503">
    <property type="entry name" value="LDOC1 RELATED"/>
    <property type="match status" value="1"/>
</dbReference>
<dbReference type="AlphaFoldDB" id="A0A8H7HM42"/>
<evidence type="ECO:0000259" key="2">
    <source>
        <dbReference type="Pfam" id="PF03732"/>
    </source>
</evidence>
<feature type="compositionally biased region" description="Polar residues" evidence="1">
    <location>
        <begin position="200"/>
        <end position="211"/>
    </location>
</feature>
<evidence type="ECO:0000256" key="1">
    <source>
        <dbReference type="SAM" id="MobiDB-lite"/>
    </source>
</evidence>
<dbReference type="InterPro" id="IPR032567">
    <property type="entry name" value="RTL1-rel"/>
</dbReference>
<dbReference type="Proteomes" id="UP000602905">
    <property type="component" value="Unassembled WGS sequence"/>
</dbReference>
<feature type="non-terminal residue" evidence="3">
    <location>
        <position position="486"/>
    </location>
</feature>
<feature type="compositionally biased region" description="Polar residues" evidence="1">
    <location>
        <begin position="407"/>
        <end position="421"/>
    </location>
</feature>
<dbReference type="PANTHER" id="PTHR15503:SF22">
    <property type="entry name" value="TRANSPOSON TY3-I GAG POLYPROTEIN"/>
    <property type="match status" value="1"/>
</dbReference>
<dbReference type="Pfam" id="PF03732">
    <property type="entry name" value="Retrotrans_gag"/>
    <property type="match status" value="1"/>
</dbReference>
<feature type="region of interest" description="Disordered" evidence="1">
    <location>
        <begin position="107"/>
        <end position="225"/>
    </location>
</feature>